<protein>
    <submittedName>
        <fullName evidence="1">Uncharacterized protein</fullName>
    </submittedName>
</protein>
<dbReference type="KEGG" id="sla:SERLADRAFT_477447"/>
<dbReference type="GeneID" id="18820990"/>
<evidence type="ECO:0000313" key="1">
    <source>
        <dbReference type="EMBL" id="EGO20131.1"/>
    </source>
</evidence>
<dbReference type="Proteomes" id="UP000008064">
    <property type="component" value="Unassembled WGS sequence"/>
</dbReference>
<dbReference type="AlphaFoldDB" id="F8P902"/>
<reference evidence="1" key="1">
    <citation type="submission" date="2011-04" db="EMBL/GenBank/DDBJ databases">
        <title>Evolution of plant cell wall degrading machinery underlies the functional diversity of forest fungi.</title>
        <authorList>
            <consortium name="US DOE Joint Genome Institute (JGI-PGF)"/>
            <person name="Eastwood D.C."/>
            <person name="Floudas D."/>
            <person name="Binder M."/>
            <person name="Majcherczyk A."/>
            <person name="Schneider P."/>
            <person name="Aerts A."/>
            <person name="Asiegbu F.O."/>
            <person name="Baker S.E."/>
            <person name="Barry K."/>
            <person name="Bendiksby M."/>
            <person name="Blumentritt M."/>
            <person name="Coutinho P.M."/>
            <person name="Cullen D."/>
            <person name="Cullen D."/>
            <person name="Gathman A."/>
            <person name="Goodell B."/>
            <person name="Henrissat B."/>
            <person name="Ihrmark K."/>
            <person name="Kauserud H."/>
            <person name="Kohler A."/>
            <person name="LaButti K."/>
            <person name="Lapidus A."/>
            <person name="Lavin J.L."/>
            <person name="Lee Y.-H."/>
            <person name="Lindquist E."/>
            <person name="Lilly W."/>
            <person name="Lucas S."/>
            <person name="Morin E."/>
            <person name="Murat C."/>
            <person name="Oguiza J.A."/>
            <person name="Park J."/>
            <person name="Pisabarro A.G."/>
            <person name="Riley R."/>
            <person name="Rosling A."/>
            <person name="Salamov A."/>
            <person name="Schmidt O."/>
            <person name="Schmutz J."/>
            <person name="Skrede I."/>
            <person name="Stenlid J."/>
            <person name="Wiebenga A."/>
            <person name="Xie X."/>
            <person name="Kues U."/>
            <person name="Hibbett D.S."/>
            <person name="Hoffmeister D."/>
            <person name="Hogberg N."/>
            <person name="Martin F."/>
            <person name="Grigoriev I.V."/>
            <person name="Watkinson S.C."/>
        </authorList>
    </citation>
    <scope>NUCLEOTIDE SEQUENCE</scope>
    <source>
        <strain evidence="1">S7.9</strain>
    </source>
</reference>
<proteinExistence type="predicted"/>
<gene>
    <name evidence="1" type="ORF">SERLADRAFT_477447</name>
</gene>
<organism>
    <name type="scientific">Serpula lacrymans var. lacrymans (strain S7.9)</name>
    <name type="common">Dry rot fungus</name>
    <dbReference type="NCBI Taxonomy" id="578457"/>
    <lineage>
        <taxon>Eukaryota</taxon>
        <taxon>Fungi</taxon>
        <taxon>Dikarya</taxon>
        <taxon>Basidiomycota</taxon>
        <taxon>Agaricomycotina</taxon>
        <taxon>Agaricomycetes</taxon>
        <taxon>Agaricomycetidae</taxon>
        <taxon>Boletales</taxon>
        <taxon>Coniophorineae</taxon>
        <taxon>Serpulaceae</taxon>
        <taxon>Serpula</taxon>
    </lineage>
</organism>
<dbReference type="RefSeq" id="XP_007322876.1">
    <property type="nucleotide sequence ID" value="XM_007322814.1"/>
</dbReference>
<sequence>MTTASYSCRENPEVEYLDLGIHDAYGVYVADTHNQLSIVTVPRFNHMFYIFQGLVNGI</sequence>
<dbReference type="EMBL" id="GL945441">
    <property type="protein sequence ID" value="EGO20131.1"/>
    <property type="molecule type" value="Genomic_DNA"/>
</dbReference>
<name>F8P902_SERL9</name>
<dbReference type="HOGENOM" id="CLU_2980488_0_0_1"/>
<accession>F8P902</accession>